<evidence type="ECO:0008006" key="5">
    <source>
        <dbReference type="Google" id="ProtNLM"/>
    </source>
</evidence>
<evidence type="ECO:0000313" key="4">
    <source>
        <dbReference type="Proteomes" id="UP001196980"/>
    </source>
</evidence>
<evidence type="ECO:0000256" key="1">
    <source>
        <dbReference type="SAM" id="MobiDB-lite"/>
    </source>
</evidence>
<keyword evidence="4" id="KW-1185">Reference proteome</keyword>
<reference evidence="3 4" key="1">
    <citation type="journal article" date="2020" name="J Geophys Res Biogeosci">
        <title>Magnetotaxis as an Adaptation to Enable Bacterial Shuttling of Microbial Sulfur and Sulfur Cycling Across Aquatic Oxic#Anoxic Interfaces.</title>
        <authorList>
            <person name="Li J."/>
            <person name="Liu P."/>
            <person name="Wang J."/>
            <person name="Roberts A.P."/>
            <person name="Pan Y."/>
        </authorList>
    </citation>
    <scope>NUCLEOTIDE SEQUENCE [LARGE SCALE GENOMIC DNA]</scope>
    <source>
        <strain evidence="3 4">MYR-1_YQ</strain>
    </source>
</reference>
<feature type="region of interest" description="Disordered" evidence="1">
    <location>
        <begin position="575"/>
        <end position="595"/>
    </location>
</feature>
<protein>
    <recommendedName>
        <fullName evidence="5">Fibronectin type-III domain-containing protein</fullName>
    </recommendedName>
</protein>
<feature type="transmembrane region" description="Helical" evidence="2">
    <location>
        <begin position="668"/>
        <end position="684"/>
    </location>
</feature>
<proteinExistence type="predicted"/>
<evidence type="ECO:0000256" key="2">
    <source>
        <dbReference type="SAM" id="Phobius"/>
    </source>
</evidence>
<keyword evidence="2" id="KW-1133">Transmembrane helix</keyword>
<evidence type="ECO:0000313" key="3">
    <source>
        <dbReference type="EMBL" id="MBV6341216.1"/>
    </source>
</evidence>
<dbReference type="RefSeq" id="WP_218251845.1">
    <property type="nucleotide sequence ID" value="NZ_JABXWD010000083.1"/>
</dbReference>
<accession>A0ABS6RXA2</accession>
<dbReference type="Proteomes" id="UP001196980">
    <property type="component" value="Unassembled WGS sequence"/>
</dbReference>
<keyword evidence="2" id="KW-0812">Transmembrane</keyword>
<sequence>MKKKLLYLALLASVVVGLLPVGVWSQEIIHNGMTTSSWQNPNQRKTLEAEGLLWVFYADSGIKYEYSDDNGTTWSGQQGIVSSGTEGLNIYYDGISFYLATRGGGTIYFHKGHLHGNGTIDFDHAEVTAVTGSLDGTNNGFGLAVDSGGHPWIGYLTSGLDGYVSRSSETDGGWTNDVGFPYSFSSYNGMTSFSILPLPSDERVIVIGYVYQHTLVARRWTGAAWGAEQELASNHCMGFGSAVLYGDYAEVVYLEETTNDLLFTTFSYSSQSWGSVAEIYAAASATSYPVITLDDSNDRWVFWANDPSSNHVYTMKYDRSEDAWSTEQDLCTDANTIPNGLYINTPRYSPRDNLGVYWLSGASSNIVMYKSLGEQFHVDTDEATSITETEATLNGEIVSIGWGTPIERGFYWDTTPSLGNSTGTLQLWYETGSFGTGVFSHTVSDLEEGESYYCIAYATNAETVWGEWVEVVAGGTDGWAVLTLPPDPVGDFEATFWGNITEVAGTYATVRGFEWGYTATPTWSWEATGNFTVGTYSHEITTLEADTIYYVRAVAGNATTHDHGQWIGFITQQPSYQDEENPPGDDTGLTPPIPSEPGGWIRPPKDWGNIGLPGAQIPLTFFVWILLTGFVVLVGFGITKFTRSLAVLFMVLGFILGIFSFWPKGGYLDWWIMLPYFLVGWALLSRQKDSPISE</sequence>
<keyword evidence="2" id="KW-0472">Membrane</keyword>
<organism evidence="3 4">
    <name type="scientific">Candidatus Magnetobacterium casense</name>
    <dbReference type="NCBI Taxonomy" id="1455061"/>
    <lineage>
        <taxon>Bacteria</taxon>
        <taxon>Pseudomonadati</taxon>
        <taxon>Nitrospirota</taxon>
        <taxon>Thermodesulfovibrionia</taxon>
        <taxon>Thermodesulfovibrionales</taxon>
        <taxon>Candidatus Magnetobacteriaceae</taxon>
        <taxon>Candidatus Magnetobacterium</taxon>
    </lineage>
</organism>
<feature type="transmembrane region" description="Helical" evidence="2">
    <location>
        <begin position="645"/>
        <end position="662"/>
    </location>
</feature>
<dbReference type="EMBL" id="JABXWD010000083">
    <property type="protein sequence ID" value="MBV6341216.1"/>
    <property type="molecule type" value="Genomic_DNA"/>
</dbReference>
<gene>
    <name evidence="3" type="ORF">HWQ67_06420</name>
</gene>
<name>A0ABS6RXA2_9BACT</name>
<feature type="transmembrane region" description="Helical" evidence="2">
    <location>
        <begin position="619"/>
        <end position="638"/>
    </location>
</feature>
<comment type="caution">
    <text evidence="3">The sequence shown here is derived from an EMBL/GenBank/DDBJ whole genome shotgun (WGS) entry which is preliminary data.</text>
</comment>